<dbReference type="AlphaFoldDB" id="A0A7J8RIY6"/>
<dbReference type="Proteomes" id="UP000593561">
    <property type="component" value="Unassembled WGS sequence"/>
</dbReference>
<gene>
    <name evidence="1" type="ORF">Godav_013961</name>
</gene>
<sequence>MTLQLGLPVDEPIVTWVVHIGDWSIICH</sequence>
<protein>
    <submittedName>
        <fullName evidence="1">Uncharacterized protein</fullName>
    </submittedName>
</protein>
<comment type="caution">
    <text evidence="1">The sequence shown here is derived from an EMBL/GenBank/DDBJ whole genome shotgun (WGS) entry which is preliminary data.</text>
</comment>
<keyword evidence="2" id="KW-1185">Reference proteome</keyword>
<proteinExistence type="predicted"/>
<evidence type="ECO:0000313" key="1">
    <source>
        <dbReference type="EMBL" id="MBA0613543.1"/>
    </source>
</evidence>
<name>A0A7J8RIY6_GOSDV</name>
<reference evidence="1 2" key="1">
    <citation type="journal article" date="2019" name="Genome Biol. Evol.">
        <title>Insights into the evolution of the New World diploid cottons (Gossypium, subgenus Houzingenia) based on genome sequencing.</title>
        <authorList>
            <person name="Grover C.E."/>
            <person name="Arick M.A. 2nd"/>
            <person name="Thrash A."/>
            <person name="Conover J.L."/>
            <person name="Sanders W.S."/>
            <person name="Peterson D.G."/>
            <person name="Frelichowski J.E."/>
            <person name="Scheffler J.A."/>
            <person name="Scheffler B.E."/>
            <person name="Wendel J.F."/>
        </authorList>
    </citation>
    <scope>NUCLEOTIDE SEQUENCE [LARGE SCALE GENOMIC DNA]</scope>
    <source>
        <strain evidence="1">27</strain>
        <tissue evidence="1">Leaf</tissue>
    </source>
</reference>
<evidence type="ECO:0000313" key="2">
    <source>
        <dbReference type="Proteomes" id="UP000593561"/>
    </source>
</evidence>
<accession>A0A7J8RIY6</accession>
<organism evidence="1 2">
    <name type="scientific">Gossypium davidsonii</name>
    <name type="common">Davidson's cotton</name>
    <name type="synonym">Gossypium klotzschianum subsp. davidsonii</name>
    <dbReference type="NCBI Taxonomy" id="34287"/>
    <lineage>
        <taxon>Eukaryota</taxon>
        <taxon>Viridiplantae</taxon>
        <taxon>Streptophyta</taxon>
        <taxon>Embryophyta</taxon>
        <taxon>Tracheophyta</taxon>
        <taxon>Spermatophyta</taxon>
        <taxon>Magnoliopsida</taxon>
        <taxon>eudicotyledons</taxon>
        <taxon>Gunneridae</taxon>
        <taxon>Pentapetalae</taxon>
        <taxon>rosids</taxon>
        <taxon>malvids</taxon>
        <taxon>Malvales</taxon>
        <taxon>Malvaceae</taxon>
        <taxon>Malvoideae</taxon>
        <taxon>Gossypium</taxon>
    </lineage>
</organism>
<dbReference type="EMBL" id="JABFAC010000005">
    <property type="protein sequence ID" value="MBA0613543.1"/>
    <property type="molecule type" value="Genomic_DNA"/>
</dbReference>